<proteinExistence type="predicted"/>
<keyword evidence="6" id="KW-0812">Transmembrane</keyword>
<dbReference type="PANTHER" id="PTHR46784">
    <property type="entry name" value="KILLER CELL LECTIN-LIKE RECEPTOR SUBFAMILY B MEMBER 1"/>
    <property type="match status" value="1"/>
</dbReference>
<keyword evidence="5" id="KW-1015">Disulfide bond</keyword>
<dbReference type="CDD" id="cd03593">
    <property type="entry name" value="CLECT_NK_receptors_like"/>
    <property type="match status" value="1"/>
</dbReference>
<feature type="transmembrane region" description="Helical" evidence="6">
    <location>
        <begin position="40"/>
        <end position="63"/>
    </location>
</feature>
<dbReference type="EMBL" id="JAHFZB010000021">
    <property type="protein sequence ID" value="KAK6477325.1"/>
    <property type="molecule type" value="Genomic_DNA"/>
</dbReference>
<keyword evidence="6" id="KW-0472">Membrane</keyword>
<dbReference type="Proteomes" id="UP001369086">
    <property type="component" value="Unassembled WGS sequence"/>
</dbReference>
<dbReference type="Pfam" id="PF00059">
    <property type="entry name" value="Lectin_C"/>
    <property type="match status" value="1"/>
</dbReference>
<evidence type="ECO:0000256" key="2">
    <source>
        <dbReference type="ARBA" id="ARBA00022734"/>
    </source>
</evidence>
<evidence type="ECO:0000256" key="1">
    <source>
        <dbReference type="ARBA" id="ARBA00004606"/>
    </source>
</evidence>
<sequence length="236" mass="26439">MTEEVLYSDIIFSKTPGEGGTVTSTTPAHRAVQPSSRSSVIFALGAAVCVLLVVVIGMGIAIIQIQASQSEDEKNAIGSTTVKPSERRNDLRKNFCWDPESENEDDPCEICPKGWMWRYKGSCYNISKEKDSWDSSSNACPNKGDHLVVIENNTELEFLRSKITGNTFYWIGLKGKLSLGEWRWVDNTTFKETLFLFDNTNHKGLDCVSVSKQKVLADNCITQRPWICEMRAVTLN</sequence>
<dbReference type="InterPro" id="IPR016187">
    <property type="entry name" value="CTDL_fold"/>
</dbReference>
<name>A0ABR0YYR4_HUSHU</name>
<organism evidence="8 9">
    <name type="scientific">Huso huso</name>
    <name type="common">Beluga</name>
    <name type="synonym">Acipenser huso</name>
    <dbReference type="NCBI Taxonomy" id="61971"/>
    <lineage>
        <taxon>Eukaryota</taxon>
        <taxon>Metazoa</taxon>
        <taxon>Chordata</taxon>
        <taxon>Craniata</taxon>
        <taxon>Vertebrata</taxon>
        <taxon>Euteleostomi</taxon>
        <taxon>Actinopterygii</taxon>
        <taxon>Chondrostei</taxon>
        <taxon>Acipenseriformes</taxon>
        <taxon>Acipenseridae</taxon>
        <taxon>Huso</taxon>
    </lineage>
</organism>
<dbReference type="SUPFAM" id="SSF56436">
    <property type="entry name" value="C-type lectin-like"/>
    <property type="match status" value="1"/>
</dbReference>
<dbReference type="PANTHER" id="PTHR46784:SF1">
    <property type="entry name" value="KILLER CELL LECTIN-LIKE RECEPTOR SUBFAMILY B MEMBER 1"/>
    <property type="match status" value="1"/>
</dbReference>
<keyword evidence="2" id="KW-0430">Lectin</keyword>
<evidence type="ECO:0000256" key="3">
    <source>
        <dbReference type="ARBA" id="ARBA00022968"/>
    </source>
</evidence>
<dbReference type="InterPro" id="IPR051527">
    <property type="entry name" value="KLR_subfamily_B"/>
</dbReference>
<accession>A0ABR0YYR4</accession>
<protein>
    <submittedName>
        <fullName evidence="8">Killer cell lectin-like receptor subfamily B member 1B allele C</fullName>
    </submittedName>
</protein>
<dbReference type="SMART" id="SM00034">
    <property type="entry name" value="CLECT"/>
    <property type="match status" value="1"/>
</dbReference>
<dbReference type="InterPro" id="IPR016186">
    <property type="entry name" value="C-type_lectin-like/link_sf"/>
</dbReference>
<dbReference type="InterPro" id="IPR001304">
    <property type="entry name" value="C-type_lectin-like"/>
</dbReference>
<evidence type="ECO:0000256" key="4">
    <source>
        <dbReference type="ARBA" id="ARBA00022989"/>
    </source>
</evidence>
<dbReference type="PROSITE" id="PS50041">
    <property type="entry name" value="C_TYPE_LECTIN_2"/>
    <property type="match status" value="1"/>
</dbReference>
<keyword evidence="4 6" id="KW-1133">Transmembrane helix</keyword>
<gene>
    <name evidence="8" type="ORF">HHUSO_G22244</name>
</gene>
<evidence type="ECO:0000256" key="6">
    <source>
        <dbReference type="SAM" id="Phobius"/>
    </source>
</evidence>
<feature type="domain" description="C-type lectin" evidence="7">
    <location>
        <begin position="119"/>
        <end position="229"/>
    </location>
</feature>
<comment type="caution">
    <text evidence="8">The sequence shown here is derived from an EMBL/GenBank/DDBJ whole genome shotgun (WGS) entry which is preliminary data.</text>
</comment>
<dbReference type="Gene3D" id="3.10.100.10">
    <property type="entry name" value="Mannose-Binding Protein A, subunit A"/>
    <property type="match status" value="1"/>
</dbReference>
<evidence type="ECO:0000313" key="8">
    <source>
        <dbReference type="EMBL" id="KAK6477325.1"/>
    </source>
</evidence>
<reference evidence="8 9" key="1">
    <citation type="submission" date="2021-05" db="EMBL/GenBank/DDBJ databases">
        <authorList>
            <person name="Zahm M."/>
            <person name="Klopp C."/>
            <person name="Cabau C."/>
            <person name="Kuhl H."/>
            <person name="Suciu R."/>
            <person name="Ciorpac M."/>
            <person name="Holostenco D."/>
            <person name="Gessner J."/>
            <person name="Wuertz S."/>
            <person name="Hohne C."/>
            <person name="Stock M."/>
            <person name="Gislard M."/>
            <person name="Lluch J."/>
            <person name="Milhes M."/>
            <person name="Lampietro C."/>
            <person name="Lopez Roques C."/>
            <person name="Donnadieu C."/>
            <person name="Du K."/>
            <person name="Schartl M."/>
            <person name="Guiguen Y."/>
        </authorList>
    </citation>
    <scope>NUCLEOTIDE SEQUENCE [LARGE SCALE GENOMIC DNA]</scope>
    <source>
        <strain evidence="8">Hh-F2</strain>
        <tissue evidence="8">Blood</tissue>
    </source>
</reference>
<evidence type="ECO:0000256" key="5">
    <source>
        <dbReference type="ARBA" id="ARBA00023157"/>
    </source>
</evidence>
<dbReference type="InterPro" id="IPR033992">
    <property type="entry name" value="NKR-like_CTLD"/>
</dbReference>
<evidence type="ECO:0000259" key="7">
    <source>
        <dbReference type="PROSITE" id="PS50041"/>
    </source>
</evidence>
<keyword evidence="9" id="KW-1185">Reference proteome</keyword>
<keyword evidence="3" id="KW-0735">Signal-anchor</keyword>
<evidence type="ECO:0000313" key="9">
    <source>
        <dbReference type="Proteomes" id="UP001369086"/>
    </source>
</evidence>
<comment type="subcellular location">
    <subcellularLocation>
        <location evidence="1">Membrane</location>
        <topology evidence="1">Single-pass type II membrane protein</topology>
    </subcellularLocation>
</comment>